<dbReference type="InterPro" id="IPR036928">
    <property type="entry name" value="AS_sf"/>
</dbReference>
<dbReference type="InterPro" id="IPR023631">
    <property type="entry name" value="Amidase_dom"/>
</dbReference>
<keyword evidence="1" id="KW-0732">Signal</keyword>
<dbReference type="Gene3D" id="3.90.1300.10">
    <property type="entry name" value="Amidase signature (AS) domain"/>
    <property type="match status" value="1"/>
</dbReference>
<dbReference type="AlphaFoldDB" id="A0A062Y2L1"/>
<dbReference type="NCBIfam" id="NF006006">
    <property type="entry name" value="PRK08137.1"/>
    <property type="match status" value="1"/>
</dbReference>
<evidence type="ECO:0000259" key="2">
    <source>
        <dbReference type="Pfam" id="PF01425"/>
    </source>
</evidence>
<dbReference type="GO" id="GO:0004040">
    <property type="term" value="F:amidase activity"/>
    <property type="evidence" value="ECO:0007669"/>
    <property type="project" value="UniProtKB-EC"/>
</dbReference>
<gene>
    <name evidence="3" type="ORF">EG19_04220</name>
</gene>
<dbReference type="EMBL" id="JMFG01000002">
    <property type="protein sequence ID" value="KDA55010.1"/>
    <property type="molecule type" value="Genomic_DNA"/>
</dbReference>
<dbReference type="SUPFAM" id="SSF75304">
    <property type="entry name" value="Amidase signature (AS) enzymes"/>
    <property type="match status" value="1"/>
</dbReference>
<feature type="chain" id="PRO_5001616908" evidence="1">
    <location>
        <begin position="26"/>
        <end position="536"/>
    </location>
</feature>
<dbReference type="Proteomes" id="UP000027284">
    <property type="component" value="Unassembled WGS sequence"/>
</dbReference>
<proteinExistence type="predicted"/>
<feature type="signal peptide" evidence="1">
    <location>
        <begin position="1"/>
        <end position="25"/>
    </location>
</feature>
<keyword evidence="3" id="KW-0378">Hydrolase</keyword>
<dbReference type="PANTHER" id="PTHR42678">
    <property type="entry name" value="AMIDASE"/>
    <property type="match status" value="1"/>
</dbReference>
<dbReference type="NCBIfam" id="NF005300">
    <property type="entry name" value="PRK06828.1"/>
    <property type="match status" value="1"/>
</dbReference>
<name>A0A062Y2L1_9BACT</name>
<sequence length="536" mass="57005">MNRREAAKLLGLAAAAAAVPLPSQAEPGTWPRPPAEDPFPFLEATVPQLQEAMARGELTAEGLCQAYLERIGKLDPFLRSVVETNPEALAIARELDRERKEKGPRGPLHGIPVLLKDNIATGSAMETTAGSLALVGHKPPRDAFAVVELRQAGAIILGKTNLSEWANFRSTRSSSGWSGRGGQCANPYVLDRNPCGSSSGTGAAISANLAAVGVGTETDGSIVCPSNACGLVGVKPTLGLVSRSGIVPIAASQDTAGPMARTVTDAAILLAAMAGPDPEDAATSSAPKQVDFLPFLRPDALKGARLGVVRAKVTGYHPQVDKAYERALSVLKHAGAVLVDPADIPHLGEYDEAEFEVLLYEFKWQLAAYLQKWAPTCPYRDLQALIAFNEEHREQEMPYFGQEIFEMAAKKGPLSEKAYRKAKATCLKLARRRGLDAVFAKFHLDALLAPTGAPAWVTDLVNGDHYLGGSSTPAAVSGYPSVTVPMAFIHGLPVGLSFIGKPWQEGKLLGLAYAFEQATRVRKPPRFLPTLPPATS</sequence>
<comment type="caution">
    <text evidence="3">The sequence shown here is derived from an EMBL/GenBank/DDBJ whole genome shotgun (WGS) entry which is preliminary data.</text>
</comment>
<dbReference type="Pfam" id="PF01425">
    <property type="entry name" value="Amidase"/>
    <property type="match status" value="1"/>
</dbReference>
<accession>A0A062Y2L1</accession>
<feature type="domain" description="Amidase" evidence="2">
    <location>
        <begin position="64"/>
        <end position="509"/>
    </location>
</feature>
<dbReference type="STRING" id="1312852.EG19_04220"/>
<keyword evidence="4" id="KW-1185">Reference proteome</keyword>
<reference evidence="3 4" key="1">
    <citation type="submission" date="2014-04" db="EMBL/GenBank/DDBJ databases">
        <title>The Genome Sequence of Thermoanaerobaculum aquaticum MP-01, The First Cultivated Group 23 Acidobacterium.</title>
        <authorList>
            <person name="Stamps B.W."/>
            <person name="Losey N.A."/>
            <person name="Lawson P.A."/>
            <person name="Stevenson B.S."/>
        </authorList>
    </citation>
    <scope>NUCLEOTIDE SEQUENCE [LARGE SCALE GENOMIC DNA]</scope>
    <source>
        <strain evidence="3 4">MP-01</strain>
    </source>
</reference>
<evidence type="ECO:0000313" key="3">
    <source>
        <dbReference type="EMBL" id="KDA55010.1"/>
    </source>
</evidence>
<evidence type="ECO:0000313" key="4">
    <source>
        <dbReference type="Proteomes" id="UP000027284"/>
    </source>
</evidence>
<dbReference type="EC" id="3.5.1.4" evidence="3"/>
<evidence type="ECO:0000256" key="1">
    <source>
        <dbReference type="SAM" id="SignalP"/>
    </source>
</evidence>
<organism evidence="3 4">
    <name type="scientific">Thermoanaerobaculum aquaticum</name>
    <dbReference type="NCBI Taxonomy" id="1312852"/>
    <lineage>
        <taxon>Bacteria</taxon>
        <taxon>Pseudomonadati</taxon>
        <taxon>Acidobacteriota</taxon>
        <taxon>Thermoanaerobaculia</taxon>
        <taxon>Thermoanaerobaculales</taxon>
        <taxon>Thermoanaerobaculaceae</taxon>
        <taxon>Thermoanaerobaculum</taxon>
    </lineage>
</organism>
<dbReference type="PANTHER" id="PTHR42678:SF34">
    <property type="entry name" value="OS04G0183300 PROTEIN"/>
    <property type="match status" value="1"/>
</dbReference>
<protein>
    <submittedName>
        <fullName evidence="3">Amidase</fullName>
        <ecNumber evidence="3">3.5.1.4</ecNumber>
    </submittedName>
</protein>